<dbReference type="Gene3D" id="1.10.10.10">
    <property type="entry name" value="Winged helix-like DNA-binding domain superfamily/Winged helix DNA-binding domain"/>
    <property type="match status" value="1"/>
</dbReference>
<dbReference type="InterPro" id="IPR036388">
    <property type="entry name" value="WH-like_DNA-bd_sf"/>
</dbReference>
<gene>
    <name evidence="1" type="ORF">BSK52_14430</name>
</gene>
<dbReference type="EMBL" id="MPTC01000011">
    <property type="protein sequence ID" value="OMD40086.1"/>
    <property type="molecule type" value="Genomic_DNA"/>
</dbReference>
<dbReference type="AlphaFoldDB" id="A0A1R0XYB6"/>
<accession>A0A1R0XYB6</accession>
<evidence type="ECO:0008006" key="3">
    <source>
        <dbReference type="Google" id="ProtNLM"/>
    </source>
</evidence>
<proteinExistence type="predicted"/>
<dbReference type="SUPFAM" id="SSF46785">
    <property type="entry name" value="Winged helix' DNA-binding domain"/>
    <property type="match status" value="1"/>
</dbReference>
<dbReference type="InterPro" id="IPR036390">
    <property type="entry name" value="WH_DNA-bd_sf"/>
</dbReference>
<dbReference type="Proteomes" id="UP000187439">
    <property type="component" value="Unassembled WGS sequence"/>
</dbReference>
<sequence length="88" mass="9796">MNDLARYRLLTGASIPPAAKLLYSYLLDRGGGRNGVVLLSSRRLASEVGLSTSAVRRNLHRLQQNGLIRLTPRYSEEGIRLTNQITFV</sequence>
<protein>
    <recommendedName>
        <fullName evidence="3">Helix-turn-helix domain-containing protein</fullName>
    </recommendedName>
</protein>
<comment type="caution">
    <text evidence="1">The sequence shown here is derived from an EMBL/GenBank/DDBJ whole genome shotgun (WGS) entry which is preliminary data.</text>
</comment>
<reference evidence="1 2" key="1">
    <citation type="submission" date="2016-10" db="EMBL/GenBank/DDBJ databases">
        <title>Paenibacillus species isolates.</title>
        <authorList>
            <person name="Beno S.M."/>
        </authorList>
    </citation>
    <scope>NUCLEOTIDE SEQUENCE [LARGE SCALE GENOMIC DNA]</scope>
    <source>
        <strain evidence="1 2">FSL H7-0710</strain>
    </source>
</reference>
<evidence type="ECO:0000313" key="1">
    <source>
        <dbReference type="EMBL" id="OMD40086.1"/>
    </source>
</evidence>
<evidence type="ECO:0000313" key="2">
    <source>
        <dbReference type="Proteomes" id="UP000187439"/>
    </source>
</evidence>
<dbReference type="OrthoDB" id="2621641at2"/>
<dbReference type="Pfam" id="PF13730">
    <property type="entry name" value="HTH_36"/>
    <property type="match status" value="1"/>
</dbReference>
<organism evidence="1 2">
    <name type="scientific">Paenibacillus odorifer</name>
    <dbReference type="NCBI Taxonomy" id="189426"/>
    <lineage>
        <taxon>Bacteria</taxon>
        <taxon>Bacillati</taxon>
        <taxon>Bacillota</taxon>
        <taxon>Bacilli</taxon>
        <taxon>Bacillales</taxon>
        <taxon>Paenibacillaceae</taxon>
        <taxon>Paenibacillus</taxon>
    </lineage>
</organism>
<dbReference type="RefSeq" id="WP_076119677.1">
    <property type="nucleotide sequence ID" value="NZ_MPTC01000011.1"/>
</dbReference>
<name>A0A1R0XYB6_9BACL</name>